<dbReference type="WBParaSite" id="OFLC_0000733401-mRNA-1">
    <property type="protein sequence ID" value="OFLC_0000733401-mRNA-1"/>
    <property type="gene ID" value="OFLC_0000733401"/>
</dbReference>
<keyword evidence="2" id="KW-1185">Reference proteome</keyword>
<sequence length="86" mass="10131">MVEAFMGLLCSCCSLPFDNLANLDLFPQWKKCFHPSKNRFWGGKNKNQFKISSSKFFINLMGYSNQGKYWFYMFFCIAVQNDSKEI</sequence>
<dbReference type="EMBL" id="UZAJ01007581">
    <property type="protein sequence ID" value="VDO50467.1"/>
    <property type="molecule type" value="Genomic_DNA"/>
</dbReference>
<evidence type="ECO:0000313" key="3">
    <source>
        <dbReference type="WBParaSite" id="OFLC_0000733401-mRNA-1"/>
    </source>
</evidence>
<dbReference type="Proteomes" id="UP000267606">
    <property type="component" value="Unassembled WGS sequence"/>
</dbReference>
<evidence type="ECO:0000313" key="2">
    <source>
        <dbReference type="Proteomes" id="UP000267606"/>
    </source>
</evidence>
<name>A0A183HIM3_9BILA</name>
<reference evidence="1 2" key="2">
    <citation type="submission" date="2018-11" db="EMBL/GenBank/DDBJ databases">
        <authorList>
            <consortium name="Pathogen Informatics"/>
        </authorList>
    </citation>
    <scope>NUCLEOTIDE SEQUENCE [LARGE SCALE GENOMIC DNA]</scope>
</reference>
<protein>
    <submittedName>
        <fullName evidence="3">Ovule protein</fullName>
    </submittedName>
</protein>
<proteinExistence type="predicted"/>
<evidence type="ECO:0000313" key="1">
    <source>
        <dbReference type="EMBL" id="VDO50467.1"/>
    </source>
</evidence>
<gene>
    <name evidence="1" type="ORF">OFLC_LOCUS7335</name>
</gene>
<dbReference type="AlphaFoldDB" id="A0A183HIM3"/>
<organism evidence="3">
    <name type="scientific">Onchocerca flexuosa</name>
    <dbReference type="NCBI Taxonomy" id="387005"/>
    <lineage>
        <taxon>Eukaryota</taxon>
        <taxon>Metazoa</taxon>
        <taxon>Ecdysozoa</taxon>
        <taxon>Nematoda</taxon>
        <taxon>Chromadorea</taxon>
        <taxon>Rhabditida</taxon>
        <taxon>Spirurina</taxon>
        <taxon>Spiruromorpha</taxon>
        <taxon>Filarioidea</taxon>
        <taxon>Onchocercidae</taxon>
        <taxon>Onchocerca</taxon>
    </lineage>
</organism>
<accession>A0A183HIM3</accession>
<reference evidence="3" key="1">
    <citation type="submission" date="2016-06" db="UniProtKB">
        <authorList>
            <consortium name="WormBaseParasite"/>
        </authorList>
    </citation>
    <scope>IDENTIFICATION</scope>
</reference>